<sequence>MQLPVALSWVLIVAGVWNLVVWPQFLRRIMKDPRAKDEQGRATRFMTVHLLLVSISVTLGVAVAVIGIRTLFS</sequence>
<evidence type="ECO:0000313" key="3">
    <source>
        <dbReference type="Proteomes" id="UP000070134"/>
    </source>
</evidence>
<dbReference type="InterPro" id="IPR058061">
    <property type="entry name" value="SCO4848-like"/>
</dbReference>
<name>A0A126ZYJ5_9MICC</name>
<dbReference type="AlphaFoldDB" id="A0A126ZYJ5"/>
<evidence type="ECO:0000313" key="2">
    <source>
        <dbReference type="EMBL" id="AMM32173.1"/>
    </source>
</evidence>
<keyword evidence="1" id="KW-1133">Transmembrane helix</keyword>
<dbReference type="Pfam" id="PF26606">
    <property type="entry name" value="SCO4848"/>
    <property type="match status" value="1"/>
</dbReference>
<organism evidence="2 3">
    <name type="scientific">Sinomonas atrocyanea</name>
    <dbReference type="NCBI Taxonomy" id="37927"/>
    <lineage>
        <taxon>Bacteria</taxon>
        <taxon>Bacillati</taxon>
        <taxon>Actinomycetota</taxon>
        <taxon>Actinomycetes</taxon>
        <taxon>Micrococcales</taxon>
        <taxon>Micrococcaceae</taxon>
        <taxon>Sinomonas</taxon>
    </lineage>
</organism>
<keyword evidence="3" id="KW-1185">Reference proteome</keyword>
<accession>A0A126ZYJ5</accession>
<evidence type="ECO:0000256" key="1">
    <source>
        <dbReference type="SAM" id="Phobius"/>
    </source>
</evidence>
<dbReference type="RefSeq" id="WP_066497007.1">
    <property type="nucleotide sequence ID" value="NZ_BJMO01000030.1"/>
</dbReference>
<dbReference type="EMBL" id="CP014518">
    <property type="protein sequence ID" value="AMM32173.1"/>
    <property type="molecule type" value="Genomic_DNA"/>
</dbReference>
<keyword evidence="1" id="KW-0472">Membrane</keyword>
<protein>
    <submittedName>
        <fullName evidence="2">Membrane protein</fullName>
    </submittedName>
</protein>
<proteinExistence type="predicted"/>
<feature type="transmembrane region" description="Helical" evidence="1">
    <location>
        <begin position="47"/>
        <end position="72"/>
    </location>
</feature>
<keyword evidence="1" id="KW-0812">Transmembrane</keyword>
<dbReference type="Proteomes" id="UP000070134">
    <property type="component" value="Chromosome"/>
</dbReference>
<feature type="transmembrane region" description="Helical" evidence="1">
    <location>
        <begin position="6"/>
        <end position="26"/>
    </location>
</feature>
<dbReference type="STRING" id="37927.SA2016_1496"/>
<reference evidence="2 3" key="1">
    <citation type="submission" date="2016-02" db="EMBL/GenBank/DDBJ databases">
        <title>Complete genome of Sinomonas atrocyanea KCTC 3377.</title>
        <authorList>
            <person name="Kim K.M."/>
        </authorList>
    </citation>
    <scope>NUCLEOTIDE SEQUENCE [LARGE SCALE GENOMIC DNA]</scope>
    <source>
        <strain evidence="2 3">KCTC 3377</strain>
    </source>
</reference>
<dbReference type="OrthoDB" id="4954985at2"/>
<gene>
    <name evidence="2" type="ORF">SA2016_1496</name>
</gene>
<dbReference type="KEGG" id="satk:SA2016_1496"/>
<dbReference type="NCBIfam" id="NF046117">
    <property type="entry name" value="SCO4848_fam"/>
    <property type="match status" value="1"/>
</dbReference>